<dbReference type="Pfam" id="PF01098">
    <property type="entry name" value="FTSW_RODA_SPOVE"/>
    <property type="match status" value="1"/>
</dbReference>
<evidence type="ECO:0000256" key="15">
    <source>
        <dbReference type="ARBA" id="ARBA00049902"/>
    </source>
</evidence>
<evidence type="ECO:0000313" key="18">
    <source>
        <dbReference type="Proteomes" id="UP001143509"/>
    </source>
</evidence>
<evidence type="ECO:0000256" key="2">
    <source>
        <dbReference type="ARBA" id="ARBA00022676"/>
    </source>
</evidence>
<proteinExistence type="inferred from homology"/>
<name>A0ABQ5T453_9CAUL</name>
<evidence type="ECO:0000256" key="10">
    <source>
        <dbReference type="ARBA" id="ARBA00033270"/>
    </source>
</evidence>
<keyword evidence="6" id="KW-0573">Peptidoglycan synthesis</keyword>
<feature type="transmembrane region" description="Helical" evidence="16">
    <location>
        <begin position="316"/>
        <end position="337"/>
    </location>
</feature>
<keyword evidence="2" id="KW-0328">Glycosyltransferase</keyword>
<comment type="subcellular location">
    <subcellularLocation>
        <location evidence="1">Membrane</location>
        <topology evidence="1">Multi-pass membrane protein</topology>
    </subcellularLocation>
</comment>
<comment type="caution">
    <text evidence="17">The sequence shown here is derived from an EMBL/GenBank/DDBJ whole genome shotgun (WGS) entry which is preliminary data.</text>
</comment>
<feature type="transmembrane region" description="Helical" evidence="16">
    <location>
        <begin position="204"/>
        <end position="223"/>
    </location>
</feature>
<evidence type="ECO:0000256" key="13">
    <source>
        <dbReference type="ARBA" id="ARBA00041418"/>
    </source>
</evidence>
<dbReference type="EC" id="2.4.99.28" evidence="14"/>
<evidence type="ECO:0000256" key="11">
    <source>
        <dbReference type="ARBA" id="ARBA00038053"/>
    </source>
</evidence>
<feature type="transmembrane region" description="Helical" evidence="16">
    <location>
        <begin position="63"/>
        <end position="85"/>
    </location>
</feature>
<evidence type="ECO:0000256" key="6">
    <source>
        <dbReference type="ARBA" id="ARBA00022984"/>
    </source>
</evidence>
<comment type="catalytic activity">
    <reaction evidence="15">
        <text>[GlcNAc-(1-&gt;4)-Mur2Ac(oyl-L-Ala-gamma-D-Glu-L-Lys-D-Ala-D-Ala)](n)-di-trans,octa-cis-undecaprenyl diphosphate + beta-D-GlcNAc-(1-&gt;4)-Mur2Ac(oyl-L-Ala-gamma-D-Glu-L-Lys-D-Ala-D-Ala)-di-trans,octa-cis-undecaprenyl diphosphate = [GlcNAc-(1-&gt;4)-Mur2Ac(oyl-L-Ala-gamma-D-Glu-L-Lys-D-Ala-D-Ala)](n+1)-di-trans,octa-cis-undecaprenyl diphosphate + di-trans,octa-cis-undecaprenyl diphosphate + H(+)</text>
        <dbReference type="Rhea" id="RHEA:23708"/>
        <dbReference type="Rhea" id="RHEA-COMP:9602"/>
        <dbReference type="Rhea" id="RHEA-COMP:9603"/>
        <dbReference type="ChEBI" id="CHEBI:15378"/>
        <dbReference type="ChEBI" id="CHEBI:58405"/>
        <dbReference type="ChEBI" id="CHEBI:60033"/>
        <dbReference type="ChEBI" id="CHEBI:78435"/>
        <dbReference type="EC" id="2.4.99.28"/>
    </reaction>
</comment>
<feature type="transmembrane region" description="Helical" evidence="16">
    <location>
        <begin position="283"/>
        <end position="304"/>
    </location>
</feature>
<feature type="transmembrane region" description="Helical" evidence="16">
    <location>
        <begin position="349"/>
        <end position="370"/>
    </location>
</feature>
<protein>
    <recommendedName>
        <fullName evidence="12">Probable peptidoglycan glycosyltransferase FtsW</fullName>
        <ecNumber evidence="14">2.4.99.28</ecNumber>
    </recommendedName>
    <alternativeName>
        <fullName evidence="13">Cell division protein FtsW</fullName>
    </alternativeName>
    <alternativeName>
        <fullName evidence="10">Cell wall polymerase</fullName>
    </alternativeName>
    <alternativeName>
        <fullName evidence="9">Peptidoglycan polymerase</fullName>
    </alternativeName>
</protein>
<feature type="transmembrane region" description="Helical" evidence="16">
    <location>
        <begin position="92"/>
        <end position="110"/>
    </location>
</feature>
<dbReference type="Proteomes" id="UP001143509">
    <property type="component" value="Unassembled WGS sequence"/>
</dbReference>
<dbReference type="InterPro" id="IPR001182">
    <property type="entry name" value="FtsW/RodA"/>
</dbReference>
<reference evidence="17" key="1">
    <citation type="journal article" date="2014" name="Int. J. Syst. Evol. Microbiol.">
        <title>Complete genome of a new Firmicutes species belonging to the dominant human colonic microbiota ('Ruminococcus bicirculans') reveals two chromosomes and a selective capacity to utilize plant glucans.</title>
        <authorList>
            <consortium name="NISC Comparative Sequencing Program"/>
            <person name="Wegmann U."/>
            <person name="Louis P."/>
            <person name="Goesmann A."/>
            <person name="Henrissat B."/>
            <person name="Duncan S.H."/>
            <person name="Flint H.J."/>
        </authorList>
    </citation>
    <scope>NUCLEOTIDE SEQUENCE</scope>
    <source>
        <strain evidence="17">VKM B-1499</strain>
    </source>
</reference>
<sequence length="392" mass="42098">MSASYTPAFSRNDQSPVAQWFWTVDRGLLGAALALMGLGVALSFASSPAAILADESITDPFHYSWRMMVFSGLGLTLMLTSSLLSPRGVRRIAVLALFGAILVMMALPFIGDTVKGAARWVNFGPFSLQPSEFAKPGLIVFAAWMFAEAQKGQGVPGVTIAFGFYALTVCLLLIQPDIGQTLLITTTFMAVFFMAGVPFKWMAVLASAGMAGLVSLYFVFGHMRDRLSRFFSPETTDTHQIDAASEAIRAGGLVGRGVGEGVMKRHVPDLHTDFIYSVGAEEFGLVLSLTMIGLYAFIVVRGMRRAMKLTDPFEQTAAAGLFMLIGLQACINVAVNLNLIPTKGMTLPFISYGGSSMLAMGLTMGFALALTRRRPGAYEPGASLARPGRRLL</sequence>
<evidence type="ECO:0000256" key="8">
    <source>
        <dbReference type="ARBA" id="ARBA00023136"/>
    </source>
</evidence>
<keyword evidence="18" id="KW-1185">Reference proteome</keyword>
<evidence type="ECO:0000256" key="7">
    <source>
        <dbReference type="ARBA" id="ARBA00022989"/>
    </source>
</evidence>
<evidence type="ECO:0000256" key="5">
    <source>
        <dbReference type="ARBA" id="ARBA00022960"/>
    </source>
</evidence>
<keyword evidence="8 16" id="KW-0472">Membrane</keyword>
<dbReference type="RefSeq" id="WP_271163537.1">
    <property type="nucleotide sequence ID" value="NZ_BSFD01000001.1"/>
</dbReference>
<accession>A0ABQ5T453</accession>
<dbReference type="PANTHER" id="PTHR30474">
    <property type="entry name" value="CELL CYCLE PROTEIN"/>
    <property type="match status" value="1"/>
</dbReference>
<dbReference type="PANTHER" id="PTHR30474:SF2">
    <property type="entry name" value="PEPTIDOGLYCAN GLYCOSYLTRANSFERASE FTSW-RELATED"/>
    <property type="match status" value="1"/>
</dbReference>
<evidence type="ECO:0000256" key="14">
    <source>
        <dbReference type="ARBA" id="ARBA00044770"/>
    </source>
</evidence>
<organism evidence="17 18">
    <name type="scientific">Brevundimonas intermedia</name>
    <dbReference type="NCBI Taxonomy" id="74315"/>
    <lineage>
        <taxon>Bacteria</taxon>
        <taxon>Pseudomonadati</taxon>
        <taxon>Pseudomonadota</taxon>
        <taxon>Alphaproteobacteria</taxon>
        <taxon>Caulobacterales</taxon>
        <taxon>Caulobacteraceae</taxon>
        <taxon>Brevundimonas</taxon>
    </lineage>
</organism>
<keyword evidence="3" id="KW-0808">Transferase</keyword>
<reference evidence="17" key="2">
    <citation type="submission" date="2023-01" db="EMBL/GenBank/DDBJ databases">
        <authorList>
            <person name="Sun Q."/>
            <person name="Evtushenko L."/>
        </authorList>
    </citation>
    <scope>NUCLEOTIDE SEQUENCE</scope>
    <source>
        <strain evidence="17">VKM B-1499</strain>
    </source>
</reference>
<feature type="transmembrane region" description="Helical" evidence="16">
    <location>
        <begin position="154"/>
        <end position="174"/>
    </location>
</feature>
<evidence type="ECO:0000256" key="3">
    <source>
        <dbReference type="ARBA" id="ARBA00022679"/>
    </source>
</evidence>
<keyword evidence="5" id="KW-0133">Cell shape</keyword>
<keyword evidence="4 16" id="KW-0812">Transmembrane</keyword>
<evidence type="ECO:0000256" key="12">
    <source>
        <dbReference type="ARBA" id="ARBA00041185"/>
    </source>
</evidence>
<feature type="transmembrane region" description="Helical" evidence="16">
    <location>
        <begin position="180"/>
        <end position="197"/>
    </location>
</feature>
<evidence type="ECO:0000256" key="16">
    <source>
        <dbReference type="SAM" id="Phobius"/>
    </source>
</evidence>
<dbReference type="EMBL" id="BSFD01000001">
    <property type="protein sequence ID" value="GLK47146.1"/>
    <property type="molecule type" value="Genomic_DNA"/>
</dbReference>
<evidence type="ECO:0000256" key="4">
    <source>
        <dbReference type="ARBA" id="ARBA00022692"/>
    </source>
</evidence>
<keyword evidence="7 16" id="KW-1133">Transmembrane helix</keyword>
<feature type="transmembrane region" description="Helical" evidence="16">
    <location>
        <begin position="28"/>
        <end position="51"/>
    </location>
</feature>
<comment type="similarity">
    <text evidence="11">Belongs to the SEDS family. FtsW subfamily.</text>
</comment>
<evidence type="ECO:0000256" key="1">
    <source>
        <dbReference type="ARBA" id="ARBA00004141"/>
    </source>
</evidence>
<evidence type="ECO:0000313" key="17">
    <source>
        <dbReference type="EMBL" id="GLK47146.1"/>
    </source>
</evidence>
<evidence type="ECO:0000256" key="9">
    <source>
        <dbReference type="ARBA" id="ARBA00032370"/>
    </source>
</evidence>
<gene>
    <name evidence="17" type="primary">ftsW</name>
    <name evidence="17" type="ORF">GCM10017620_01190</name>
</gene>